<dbReference type="RefSeq" id="WP_170157873.1">
    <property type="nucleotide sequence ID" value="NZ_RCCE01000002.1"/>
</dbReference>
<proteinExistence type="predicted"/>
<gene>
    <name evidence="1" type="ORF">BCF46_1252</name>
</gene>
<accession>A0A497WY76</accession>
<protein>
    <submittedName>
        <fullName evidence="1">Uncharacterized protein</fullName>
    </submittedName>
</protein>
<dbReference type="EMBL" id="RCCE01000002">
    <property type="protein sequence ID" value="RLJ59108.1"/>
    <property type="molecule type" value="Genomic_DNA"/>
</dbReference>
<comment type="caution">
    <text evidence="1">The sequence shown here is derived from an EMBL/GenBank/DDBJ whole genome shotgun (WGS) entry which is preliminary data.</text>
</comment>
<organism evidence="1 2">
    <name type="scientific">Litoreibacter meonggei</name>
    <dbReference type="NCBI Taxonomy" id="1049199"/>
    <lineage>
        <taxon>Bacteria</taxon>
        <taxon>Pseudomonadati</taxon>
        <taxon>Pseudomonadota</taxon>
        <taxon>Alphaproteobacteria</taxon>
        <taxon>Rhodobacterales</taxon>
        <taxon>Roseobacteraceae</taxon>
        <taxon>Litoreibacter</taxon>
    </lineage>
</organism>
<evidence type="ECO:0000313" key="1">
    <source>
        <dbReference type="EMBL" id="RLJ59108.1"/>
    </source>
</evidence>
<keyword evidence="2" id="KW-1185">Reference proteome</keyword>
<dbReference type="Proteomes" id="UP000269157">
    <property type="component" value="Unassembled WGS sequence"/>
</dbReference>
<evidence type="ECO:0000313" key="2">
    <source>
        <dbReference type="Proteomes" id="UP000269157"/>
    </source>
</evidence>
<dbReference type="AlphaFoldDB" id="A0A497WY76"/>
<name>A0A497WY76_9RHOB</name>
<reference evidence="1 2" key="1">
    <citation type="submission" date="2018-10" db="EMBL/GenBank/DDBJ databases">
        <title>Genomic Encyclopedia of Archaeal and Bacterial Type Strains, Phase II (KMG-II): from individual species to whole genera.</title>
        <authorList>
            <person name="Goeker M."/>
        </authorList>
    </citation>
    <scope>NUCLEOTIDE SEQUENCE [LARGE SCALE GENOMIC DNA]</scope>
    <source>
        <strain evidence="1 2">DSM 29466</strain>
    </source>
</reference>
<sequence>MSVAAFSVLENLLPATKARLAKADLDQRQEFYTQLTNHCWSPDRLLEV</sequence>